<dbReference type="PANTHER" id="PTHR43156">
    <property type="entry name" value="STAGE II SPORULATION PROTEIN E-RELATED"/>
    <property type="match status" value="1"/>
</dbReference>
<dbReference type="Pfam" id="PF01590">
    <property type="entry name" value="GAF"/>
    <property type="match status" value="1"/>
</dbReference>
<dbReference type="Pfam" id="PF07730">
    <property type="entry name" value="HisKA_3"/>
    <property type="match status" value="1"/>
</dbReference>
<organism evidence="3 4">
    <name type="scientific">Amycolatopsis acididurans</name>
    <dbReference type="NCBI Taxonomy" id="2724524"/>
    <lineage>
        <taxon>Bacteria</taxon>
        <taxon>Bacillati</taxon>
        <taxon>Actinomycetota</taxon>
        <taxon>Actinomycetes</taxon>
        <taxon>Pseudonocardiales</taxon>
        <taxon>Pseudonocardiaceae</taxon>
        <taxon>Amycolatopsis</taxon>
    </lineage>
</organism>
<comment type="caution">
    <text evidence="3">The sequence shown here is derived from an EMBL/GenBank/DDBJ whole genome shotgun (WGS) entry which is preliminary data.</text>
</comment>
<dbReference type="Gene3D" id="1.20.5.1930">
    <property type="match status" value="1"/>
</dbReference>
<feature type="non-terminal residue" evidence="3">
    <location>
        <position position="435"/>
    </location>
</feature>
<feature type="domain" description="GAF" evidence="2">
    <location>
        <begin position="215"/>
        <end position="365"/>
    </location>
</feature>
<dbReference type="EMBL" id="JAAXLS010000110">
    <property type="protein sequence ID" value="NKQ59433.1"/>
    <property type="molecule type" value="Genomic_DNA"/>
</dbReference>
<dbReference type="PANTHER" id="PTHR43156:SF2">
    <property type="entry name" value="STAGE II SPORULATION PROTEIN E"/>
    <property type="match status" value="1"/>
</dbReference>
<dbReference type="InterPro" id="IPR052016">
    <property type="entry name" value="Bact_Sigma-Reg"/>
</dbReference>
<reference evidence="3 4" key="1">
    <citation type="submission" date="2020-04" db="EMBL/GenBank/DDBJ databases">
        <title>Novel species.</title>
        <authorList>
            <person name="Teo W.F.A."/>
            <person name="Lipun K."/>
            <person name="Srisuk N."/>
            <person name="Duangmal K."/>
        </authorList>
    </citation>
    <scope>NUCLEOTIDE SEQUENCE [LARGE SCALE GENOMIC DNA]</scope>
    <source>
        <strain evidence="3 4">K13G38</strain>
    </source>
</reference>
<sequence length="435" mass="47966">MRETLSQLRLNELLHEVQDRVGQLAESRDQLDQLLEAMLAVASGLELDITLRRIVHAAIELVDCRYGALGVLTADREHLAQFVYEGIDEHLRQQIGDLPTGHGLLGLLIQQPKPIRLDNLAHHPASSGFPPHHPPMHSFLGVPVLVRGTVFGNLYLTEKNNGHTFTEDDEVVVQALAAAAGIAIDNARLYEQARQREAWQQAISEIRAQLLASTDLDEVLSLAAQRALTLTDADCTFLAQPDDPDLPPEDVSGLIITVSEGLGSTTLVDSHVPIEHSSQGHAFRNRQPQQVPKLDYELPHDPEIEFGPALVLPLRAREGTVTGVLVALRKAGHPPFDPAVLPLAAAFADQTAIALKLAEDQRRIHELQVLSDRDRIARDLHDHVIQRLFHHGLNLQSTMTRARNPQIRDRLGDMINEAQGIIGDIRTAIFDLHGG</sequence>
<name>A0ABX1JI65_9PSEU</name>
<dbReference type="SMART" id="SM00065">
    <property type="entry name" value="GAF"/>
    <property type="match status" value="2"/>
</dbReference>
<accession>A0ABX1JI65</accession>
<dbReference type="SUPFAM" id="SSF55781">
    <property type="entry name" value="GAF domain-like"/>
    <property type="match status" value="2"/>
</dbReference>
<keyword evidence="4" id="KW-1185">Reference proteome</keyword>
<evidence type="ECO:0000313" key="3">
    <source>
        <dbReference type="EMBL" id="NKQ59433.1"/>
    </source>
</evidence>
<protein>
    <submittedName>
        <fullName evidence="3">GAF domain-containing protein</fullName>
    </submittedName>
</protein>
<evidence type="ECO:0000259" key="2">
    <source>
        <dbReference type="SMART" id="SM00065"/>
    </source>
</evidence>
<feature type="domain" description="GAF" evidence="2">
    <location>
        <begin position="46"/>
        <end position="194"/>
    </location>
</feature>
<dbReference type="Proteomes" id="UP000715441">
    <property type="component" value="Unassembled WGS sequence"/>
</dbReference>
<keyword evidence="1" id="KW-0378">Hydrolase</keyword>
<dbReference type="InterPro" id="IPR003018">
    <property type="entry name" value="GAF"/>
</dbReference>
<evidence type="ECO:0000256" key="1">
    <source>
        <dbReference type="ARBA" id="ARBA00022801"/>
    </source>
</evidence>
<dbReference type="InterPro" id="IPR011712">
    <property type="entry name" value="Sig_transdc_His_kin_sub3_dim/P"/>
</dbReference>
<dbReference type="Pfam" id="PF13185">
    <property type="entry name" value="GAF_2"/>
    <property type="match status" value="1"/>
</dbReference>
<evidence type="ECO:0000313" key="4">
    <source>
        <dbReference type="Proteomes" id="UP000715441"/>
    </source>
</evidence>
<dbReference type="Gene3D" id="3.30.450.40">
    <property type="match status" value="2"/>
</dbReference>
<proteinExistence type="predicted"/>
<gene>
    <name evidence="3" type="ORF">HFP15_42050</name>
</gene>
<dbReference type="RefSeq" id="WP_168524197.1">
    <property type="nucleotide sequence ID" value="NZ_JAAXLS010000110.1"/>
</dbReference>
<dbReference type="InterPro" id="IPR029016">
    <property type="entry name" value="GAF-like_dom_sf"/>
</dbReference>